<dbReference type="PANTHER" id="PTHR35400:SF3">
    <property type="entry name" value="SLL1072 PROTEIN"/>
    <property type="match status" value="1"/>
</dbReference>
<dbReference type="Proteomes" id="UP001596065">
    <property type="component" value="Unassembled WGS sequence"/>
</dbReference>
<proteinExistence type="predicted"/>
<dbReference type="EMBL" id="JBHSOE010000019">
    <property type="protein sequence ID" value="MFC5656623.1"/>
    <property type="molecule type" value="Genomic_DNA"/>
</dbReference>
<dbReference type="SUPFAM" id="SSF52980">
    <property type="entry name" value="Restriction endonuclease-like"/>
    <property type="match status" value="1"/>
</dbReference>
<dbReference type="InterPro" id="IPR008538">
    <property type="entry name" value="Uma2"/>
</dbReference>
<dbReference type="Pfam" id="PF05685">
    <property type="entry name" value="Uma2"/>
    <property type="match status" value="1"/>
</dbReference>
<organism evidence="3 4">
    <name type="scientific">Streptomyces nogalater</name>
    <dbReference type="NCBI Taxonomy" id="38314"/>
    <lineage>
        <taxon>Bacteria</taxon>
        <taxon>Bacillati</taxon>
        <taxon>Actinomycetota</taxon>
        <taxon>Actinomycetes</taxon>
        <taxon>Kitasatosporales</taxon>
        <taxon>Streptomycetaceae</taxon>
        <taxon>Streptomyces</taxon>
    </lineage>
</organism>
<accession>A0ABW0WEG2</accession>
<dbReference type="Gene3D" id="3.90.1570.10">
    <property type="entry name" value="tt1808, chain A"/>
    <property type="match status" value="1"/>
</dbReference>
<reference evidence="4" key="1">
    <citation type="journal article" date="2019" name="Int. J. Syst. Evol. Microbiol.">
        <title>The Global Catalogue of Microorganisms (GCM) 10K type strain sequencing project: providing services to taxonomists for standard genome sequencing and annotation.</title>
        <authorList>
            <consortium name="The Broad Institute Genomics Platform"/>
            <consortium name="The Broad Institute Genome Sequencing Center for Infectious Disease"/>
            <person name="Wu L."/>
            <person name="Ma J."/>
        </authorList>
    </citation>
    <scope>NUCLEOTIDE SEQUENCE [LARGE SCALE GENOMIC DNA]</scope>
    <source>
        <strain evidence="4">KCTC 5701</strain>
    </source>
</reference>
<evidence type="ECO:0000259" key="2">
    <source>
        <dbReference type="Pfam" id="PF05685"/>
    </source>
</evidence>
<gene>
    <name evidence="3" type="ORF">ACFP3J_14155</name>
</gene>
<dbReference type="CDD" id="cd06260">
    <property type="entry name" value="DUF820-like"/>
    <property type="match status" value="1"/>
</dbReference>
<dbReference type="RefSeq" id="WP_344349151.1">
    <property type="nucleotide sequence ID" value="NZ_BAAASM010000024.1"/>
</dbReference>
<keyword evidence="3" id="KW-0378">Hydrolase</keyword>
<name>A0ABW0WEG2_STRNO</name>
<dbReference type="GO" id="GO:0004519">
    <property type="term" value="F:endonuclease activity"/>
    <property type="evidence" value="ECO:0007669"/>
    <property type="project" value="UniProtKB-KW"/>
</dbReference>
<feature type="domain" description="Putative restriction endonuclease" evidence="2">
    <location>
        <begin position="33"/>
        <end position="186"/>
    </location>
</feature>
<evidence type="ECO:0000313" key="4">
    <source>
        <dbReference type="Proteomes" id="UP001596065"/>
    </source>
</evidence>
<evidence type="ECO:0000313" key="3">
    <source>
        <dbReference type="EMBL" id="MFC5656623.1"/>
    </source>
</evidence>
<dbReference type="InterPro" id="IPR012296">
    <property type="entry name" value="Nuclease_put_TT1808"/>
</dbReference>
<evidence type="ECO:0000256" key="1">
    <source>
        <dbReference type="SAM" id="MobiDB-lite"/>
    </source>
</evidence>
<dbReference type="PANTHER" id="PTHR35400">
    <property type="entry name" value="SLR1083 PROTEIN"/>
    <property type="match status" value="1"/>
</dbReference>
<keyword evidence="4" id="KW-1185">Reference proteome</keyword>
<keyword evidence="3" id="KW-0255">Endonuclease</keyword>
<sequence>MSAEPIMEPIMEPVVPKPQPQPQVDPIDLLEAFEKAAGSMPIRAEFIEGTGIVPPQPEHRHNAGIVKLIVQFHLAGFDLAGVNDGFRVTQADGTTMALVVPDFYVCRREPTELDESYRKAHRGWYPIDLLALVGEVTSTNHEMDTGPKLRAYAAAGIPVYVLIDRHAKTAHCYTDPVAPQKTDEADESDESDDDPAEAYYSSDTKVTLGDPLPLPAPYPALDTSPFLKS</sequence>
<keyword evidence="3" id="KW-0540">Nuclease</keyword>
<comment type="caution">
    <text evidence="3">The sequence shown here is derived from an EMBL/GenBank/DDBJ whole genome shotgun (WGS) entry which is preliminary data.</text>
</comment>
<dbReference type="InterPro" id="IPR011335">
    <property type="entry name" value="Restrct_endonuc-II-like"/>
</dbReference>
<feature type="region of interest" description="Disordered" evidence="1">
    <location>
        <begin position="174"/>
        <end position="229"/>
    </location>
</feature>
<protein>
    <submittedName>
        <fullName evidence="3">Uma2 family endonuclease</fullName>
    </submittedName>
</protein>
<feature type="compositionally biased region" description="Acidic residues" evidence="1">
    <location>
        <begin position="184"/>
        <end position="196"/>
    </location>
</feature>